<keyword evidence="7 10" id="KW-0067">ATP-binding</keyword>
<dbReference type="GO" id="GO:0007346">
    <property type="term" value="P:regulation of mitotic cell cycle"/>
    <property type="evidence" value="ECO:0007669"/>
    <property type="project" value="TreeGrafter"/>
</dbReference>
<dbReference type="AlphaFoldDB" id="A0A4P9WEB3"/>
<sequence length="70" mass="7964">VDTYEKLNRVGEGTYGIVYRARDRESGSIVALKRIRMEREKEGLPISALREIALLRGLVHDNVVRVLDVV</sequence>
<dbReference type="GO" id="GO:0005524">
    <property type="term" value="F:ATP binding"/>
    <property type="evidence" value="ECO:0007669"/>
    <property type="project" value="UniProtKB-UniRule"/>
</dbReference>
<dbReference type="EMBL" id="KZ995250">
    <property type="protein sequence ID" value="RKO91059.1"/>
    <property type="molecule type" value="Genomic_DNA"/>
</dbReference>
<dbReference type="GO" id="GO:0004693">
    <property type="term" value="F:cyclin-dependent protein serine/threonine kinase activity"/>
    <property type="evidence" value="ECO:0007669"/>
    <property type="project" value="UniProtKB-EC"/>
</dbReference>
<dbReference type="Gene3D" id="3.30.200.20">
    <property type="entry name" value="Phosphorylase Kinase, domain 1"/>
    <property type="match status" value="1"/>
</dbReference>
<feature type="domain" description="Protein kinase" evidence="11">
    <location>
        <begin position="4"/>
        <end position="70"/>
    </location>
</feature>
<feature type="non-terminal residue" evidence="12">
    <location>
        <position position="70"/>
    </location>
</feature>
<dbReference type="InterPro" id="IPR011009">
    <property type="entry name" value="Kinase-like_dom_sf"/>
</dbReference>
<evidence type="ECO:0000256" key="4">
    <source>
        <dbReference type="ARBA" id="ARBA00022679"/>
    </source>
</evidence>
<dbReference type="SUPFAM" id="SSF56112">
    <property type="entry name" value="Protein kinase-like (PK-like)"/>
    <property type="match status" value="1"/>
</dbReference>
<dbReference type="InterPro" id="IPR000719">
    <property type="entry name" value="Prot_kinase_dom"/>
</dbReference>
<dbReference type="InterPro" id="IPR017441">
    <property type="entry name" value="Protein_kinase_ATP_BS"/>
</dbReference>
<evidence type="ECO:0000256" key="1">
    <source>
        <dbReference type="ARBA" id="ARBA00006485"/>
    </source>
</evidence>
<evidence type="ECO:0000256" key="3">
    <source>
        <dbReference type="ARBA" id="ARBA00022527"/>
    </source>
</evidence>
<dbReference type="Pfam" id="PF00069">
    <property type="entry name" value="Pkinase"/>
    <property type="match status" value="1"/>
</dbReference>
<evidence type="ECO:0000256" key="5">
    <source>
        <dbReference type="ARBA" id="ARBA00022741"/>
    </source>
</evidence>
<keyword evidence="3" id="KW-0723">Serine/threonine-protein kinase</keyword>
<feature type="binding site" evidence="10">
    <location>
        <position position="33"/>
    </location>
    <ligand>
        <name>ATP</name>
        <dbReference type="ChEBI" id="CHEBI:30616"/>
    </ligand>
</feature>
<dbReference type="PANTHER" id="PTHR24056">
    <property type="entry name" value="CELL DIVISION PROTEIN KINASE"/>
    <property type="match status" value="1"/>
</dbReference>
<feature type="non-terminal residue" evidence="12">
    <location>
        <position position="1"/>
    </location>
</feature>
<evidence type="ECO:0000256" key="8">
    <source>
        <dbReference type="ARBA" id="ARBA00047811"/>
    </source>
</evidence>
<accession>A0A4P9WEB3</accession>
<keyword evidence="6 12" id="KW-0418">Kinase</keyword>
<comment type="catalytic activity">
    <reaction evidence="8">
        <text>L-threonyl-[protein] + ATP = O-phospho-L-threonyl-[protein] + ADP + H(+)</text>
        <dbReference type="Rhea" id="RHEA:46608"/>
        <dbReference type="Rhea" id="RHEA-COMP:11060"/>
        <dbReference type="Rhea" id="RHEA-COMP:11605"/>
        <dbReference type="ChEBI" id="CHEBI:15378"/>
        <dbReference type="ChEBI" id="CHEBI:30013"/>
        <dbReference type="ChEBI" id="CHEBI:30616"/>
        <dbReference type="ChEBI" id="CHEBI:61977"/>
        <dbReference type="ChEBI" id="CHEBI:456216"/>
        <dbReference type="EC" id="2.7.11.22"/>
    </reaction>
</comment>
<dbReference type="PROSITE" id="PS00107">
    <property type="entry name" value="PROTEIN_KINASE_ATP"/>
    <property type="match status" value="1"/>
</dbReference>
<comment type="catalytic activity">
    <reaction evidence="9">
        <text>L-seryl-[protein] + ATP = O-phospho-L-seryl-[protein] + ADP + H(+)</text>
        <dbReference type="Rhea" id="RHEA:17989"/>
        <dbReference type="Rhea" id="RHEA-COMP:9863"/>
        <dbReference type="Rhea" id="RHEA-COMP:11604"/>
        <dbReference type="ChEBI" id="CHEBI:15378"/>
        <dbReference type="ChEBI" id="CHEBI:29999"/>
        <dbReference type="ChEBI" id="CHEBI:30616"/>
        <dbReference type="ChEBI" id="CHEBI:83421"/>
        <dbReference type="ChEBI" id="CHEBI:456216"/>
        <dbReference type="EC" id="2.7.11.22"/>
    </reaction>
</comment>
<name>A0A4P9WEB3_9FUNG</name>
<dbReference type="GO" id="GO:0005634">
    <property type="term" value="C:nucleus"/>
    <property type="evidence" value="ECO:0007669"/>
    <property type="project" value="TreeGrafter"/>
</dbReference>
<dbReference type="PROSITE" id="PS50011">
    <property type="entry name" value="PROTEIN_KINASE_DOM"/>
    <property type="match status" value="1"/>
</dbReference>
<dbReference type="FunFam" id="3.30.200.20:FF:000124">
    <property type="entry name" value="Cyclin-dependent kinase 4"/>
    <property type="match status" value="1"/>
</dbReference>
<dbReference type="Proteomes" id="UP000269721">
    <property type="component" value="Unassembled WGS sequence"/>
</dbReference>
<evidence type="ECO:0000256" key="10">
    <source>
        <dbReference type="PROSITE-ProRule" id="PRU10141"/>
    </source>
</evidence>
<evidence type="ECO:0000313" key="13">
    <source>
        <dbReference type="Proteomes" id="UP000269721"/>
    </source>
</evidence>
<evidence type="ECO:0000256" key="2">
    <source>
        <dbReference type="ARBA" id="ARBA00012425"/>
    </source>
</evidence>
<dbReference type="PANTHER" id="PTHR24056:SF508">
    <property type="entry name" value="CYCLIN-DEPENDENT KINASE 10"/>
    <property type="match status" value="1"/>
</dbReference>
<keyword evidence="5 10" id="KW-0547">Nucleotide-binding</keyword>
<evidence type="ECO:0000256" key="9">
    <source>
        <dbReference type="ARBA" id="ARBA00048367"/>
    </source>
</evidence>
<dbReference type="EC" id="2.7.11.22" evidence="2"/>
<reference evidence="13" key="1">
    <citation type="journal article" date="2018" name="Nat. Microbiol.">
        <title>Leveraging single-cell genomics to expand the fungal tree of life.</title>
        <authorList>
            <person name="Ahrendt S.R."/>
            <person name="Quandt C.A."/>
            <person name="Ciobanu D."/>
            <person name="Clum A."/>
            <person name="Salamov A."/>
            <person name="Andreopoulos B."/>
            <person name="Cheng J.F."/>
            <person name="Woyke T."/>
            <person name="Pelin A."/>
            <person name="Henrissat B."/>
            <person name="Reynolds N.K."/>
            <person name="Benny G.L."/>
            <person name="Smith M.E."/>
            <person name="James T.Y."/>
            <person name="Grigoriev I.V."/>
        </authorList>
    </citation>
    <scope>NUCLEOTIDE SEQUENCE [LARGE SCALE GENOMIC DNA]</scope>
</reference>
<gene>
    <name evidence="12" type="ORF">BDK51DRAFT_9652</name>
</gene>
<comment type="similarity">
    <text evidence="1">Belongs to the protein kinase superfamily. CMGC Ser/Thr protein kinase family. CDC2/CDKX subfamily.</text>
</comment>
<evidence type="ECO:0000256" key="7">
    <source>
        <dbReference type="ARBA" id="ARBA00022840"/>
    </source>
</evidence>
<keyword evidence="13" id="KW-1185">Reference proteome</keyword>
<dbReference type="OrthoDB" id="1732493at2759"/>
<evidence type="ECO:0000313" key="12">
    <source>
        <dbReference type="EMBL" id="RKO91059.1"/>
    </source>
</evidence>
<evidence type="ECO:0000256" key="6">
    <source>
        <dbReference type="ARBA" id="ARBA00022777"/>
    </source>
</evidence>
<keyword evidence="4" id="KW-0808">Transferase</keyword>
<dbReference type="InterPro" id="IPR050108">
    <property type="entry name" value="CDK"/>
</dbReference>
<evidence type="ECO:0000259" key="11">
    <source>
        <dbReference type="PROSITE" id="PS50011"/>
    </source>
</evidence>
<proteinExistence type="inferred from homology"/>
<protein>
    <recommendedName>
        <fullName evidence="2">cyclin-dependent kinase</fullName>
        <ecNumber evidence="2">2.7.11.22</ecNumber>
    </recommendedName>
</protein>
<organism evidence="12 13">
    <name type="scientific">Blyttiomyces helicus</name>
    <dbReference type="NCBI Taxonomy" id="388810"/>
    <lineage>
        <taxon>Eukaryota</taxon>
        <taxon>Fungi</taxon>
        <taxon>Fungi incertae sedis</taxon>
        <taxon>Chytridiomycota</taxon>
        <taxon>Chytridiomycota incertae sedis</taxon>
        <taxon>Chytridiomycetes</taxon>
        <taxon>Chytridiomycetes incertae sedis</taxon>
        <taxon>Blyttiomyces</taxon>
    </lineage>
</organism>